<proteinExistence type="predicted"/>
<feature type="compositionally biased region" description="Low complexity" evidence="1">
    <location>
        <begin position="57"/>
        <end position="76"/>
    </location>
</feature>
<keyword evidence="4" id="KW-1185">Reference proteome</keyword>
<dbReference type="Pfam" id="PF13621">
    <property type="entry name" value="Cupin_8"/>
    <property type="match status" value="1"/>
</dbReference>
<feature type="compositionally biased region" description="Polar residues" evidence="1">
    <location>
        <begin position="9"/>
        <end position="24"/>
    </location>
</feature>
<dbReference type="EMBL" id="QXGB01000040">
    <property type="protein sequence ID" value="KAE9235058.1"/>
    <property type="molecule type" value="Genomic_DNA"/>
</dbReference>
<dbReference type="SUPFAM" id="SSF51197">
    <property type="entry name" value="Clavaminate synthase-like"/>
    <property type="match status" value="1"/>
</dbReference>
<feature type="compositionally biased region" description="Basic and acidic residues" evidence="1">
    <location>
        <begin position="43"/>
        <end position="56"/>
    </location>
</feature>
<comment type="caution">
    <text evidence="3">The sequence shown here is derived from an EMBL/GenBank/DDBJ whole genome shotgun (WGS) entry which is preliminary data.</text>
</comment>
<reference evidence="3 4" key="1">
    <citation type="submission" date="2018-08" db="EMBL/GenBank/DDBJ databases">
        <title>Genomic investigation of the strawberry pathogen Phytophthora fragariae indicates pathogenicity is determined by transcriptional variation in three key races.</title>
        <authorList>
            <person name="Adams T.M."/>
            <person name="Armitage A.D."/>
            <person name="Sobczyk M.K."/>
            <person name="Bates H.J."/>
            <person name="Dunwell J.M."/>
            <person name="Nellist C.F."/>
            <person name="Harrison R.J."/>
        </authorList>
    </citation>
    <scope>NUCLEOTIDE SEQUENCE [LARGE SCALE GENOMIC DNA]</scope>
    <source>
        <strain evidence="3 4">NOV-27</strain>
    </source>
</reference>
<feature type="region of interest" description="Disordered" evidence="1">
    <location>
        <begin position="43"/>
        <end position="146"/>
    </location>
</feature>
<sequence length="552" mass="60701">MSEVAESQPAKQDASTVQPPTNSEGHPVREWIDTLLQAAVIAKDKQKKPAECDDKTPATATDTSADSGADTAADASSETKDTAATNVTASDPNKAAEDKNEASTTPDAKDEPMEPAADTEESAANTEDPAAATATATATPASKRTKAHAPLLCEPHHNSEMSSSDVSLSGDPVYLRGFSTQCVAPAQLTKFTPESVHSLESVASHRDTVVDIACKDRSSGCYHGNEKARQSVQIKFGDFIDYYQAAFRKQSHWLQEASLPAIMKDFRLPGCIQDKPVSQVNLWMTAQPGRTTLHYDAYHNILAVLYGKKTVTLYSPSDTAKLYPFPVHTKSANHSQVDIIEPDLKVHPRFPEASTHRFEVTAGDAIVIPEGWWHQVESDAFTIAVNYWWDGEREKLVADKRMVPYYARIMMEELVKQQCDSQLFALCSSSKTVDISYPIDEGSAIEAIIAEETQFAREQVLLSLDNIVFMKTQRLLATNHTAVCRELLSNASVELVAVLTKCWEGDDVEPDLLEVLFDALGEEVEPIKEQLLTKQTQFRQNCATEVCRTLFG</sequence>
<name>A0A6A3ZE20_9STRA</name>
<dbReference type="PANTHER" id="PTHR12461">
    <property type="entry name" value="HYPOXIA-INDUCIBLE FACTOR 1 ALPHA INHIBITOR-RELATED"/>
    <property type="match status" value="1"/>
</dbReference>
<accession>A0A6A3ZE20</accession>
<dbReference type="SMART" id="SM00558">
    <property type="entry name" value="JmjC"/>
    <property type="match status" value="1"/>
</dbReference>
<feature type="compositionally biased region" description="Basic and acidic residues" evidence="1">
    <location>
        <begin position="94"/>
        <end position="112"/>
    </location>
</feature>
<dbReference type="AlphaFoldDB" id="A0A6A3ZE20"/>
<protein>
    <recommendedName>
        <fullName evidence="2">JmjC domain-containing protein</fullName>
    </recommendedName>
</protein>
<dbReference type="InterPro" id="IPR041667">
    <property type="entry name" value="Cupin_8"/>
</dbReference>
<feature type="domain" description="JmjC" evidence="2">
    <location>
        <begin position="257"/>
        <end position="406"/>
    </location>
</feature>
<evidence type="ECO:0000313" key="4">
    <source>
        <dbReference type="Proteomes" id="UP000433483"/>
    </source>
</evidence>
<evidence type="ECO:0000259" key="2">
    <source>
        <dbReference type="PROSITE" id="PS51184"/>
    </source>
</evidence>
<dbReference type="InterPro" id="IPR003347">
    <property type="entry name" value="JmjC_dom"/>
</dbReference>
<gene>
    <name evidence="3" type="ORF">PF005_g1637</name>
</gene>
<dbReference type="PANTHER" id="PTHR12461:SF102">
    <property type="entry name" value="LYSINE-SPECIFIC DEMETHYLASE JMJ31"/>
    <property type="match status" value="1"/>
</dbReference>
<organism evidence="3 4">
    <name type="scientific">Phytophthora fragariae</name>
    <dbReference type="NCBI Taxonomy" id="53985"/>
    <lineage>
        <taxon>Eukaryota</taxon>
        <taxon>Sar</taxon>
        <taxon>Stramenopiles</taxon>
        <taxon>Oomycota</taxon>
        <taxon>Peronosporomycetes</taxon>
        <taxon>Peronosporales</taxon>
        <taxon>Peronosporaceae</taxon>
        <taxon>Phytophthora</taxon>
    </lineage>
</organism>
<feature type="region of interest" description="Disordered" evidence="1">
    <location>
        <begin position="1"/>
        <end position="31"/>
    </location>
</feature>
<dbReference type="OrthoDB" id="415358at2759"/>
<evidence type="ECO:0000256" key="1">
    <source>
        <dbReference type="SAM" id="MobiDB-lite"/>
    </source>
</evidence>
<feature type="compositionally biased region" description="Low complexity" evidence="1">
    <location>
        <begin position="122"/>
        <end position="142"/>
    </location>
</feature>
<dbReference type="Proteomes" id="UP000433483">
    <property type="component" value="Unassembled WGS sequence"/>
</dbReference>
<dbReference type="PROSITE" id="PS51184">
    <property type="entry name" value="JMJC"/>
    <property type="match status" value="1"/>
</dbReference>
<dbReference type="Gene3D" id="2.60.120.650">
    <property type="entry name" value="Cupin"/>
    <property type="match status" value="1"/>
</dbReference>
<evidence type="ECO:0000313" key="3">
    <source>
        <dbReference type="EMBL" id="KAE9235058.1"/>
    </source>
</evidence>